<dbReference type="AlphaFoldDB" id="A0A250XDJ2"/>
<evidence type="ECO:0000313" key="1">
    <source>
        <dbReference type="EMBL" id="GAX81153.1"/>
    </source>
</evidence>
<organism evidence="1 2">
    <name type="scientific">Chlamydomonas eustigma</name>
    <dbReference type="NCBI Taxonomy" id="1157962"/>
    <lineage>
        <taxon>Eukaryota</taxon>
        <taxon>Viridiplantae</taxon>
        <taxon>Chlorophyta</taxon>
        <taxon>core chlorophytes</taxon>
        <taxon>Chlorophyceae</taxon>
        <taxon>CS clade</taxon>
        <taxon>Chlamydomonadales</taxon>
        <taxon>Chlamydomonadaceae</taxon>
        <taxon>Chlamydomonas</taxon>
    </lineage>
</organism>
<accession>A0A250XDJ2</accession>
<reference evidence="1 2" key="1">
    <citation type="submission" date="2017-08" db="EMBL/GenBank/DDBJ databases">
        <title>Acidophilic green algal genome provides insights into adaptation to an acidic environment.</title>
        <authorList>
            <person name="Hirooka S."/>
            <person name="Hirose Y."/>
            <person name="Kanesaki Y."/>
            <person name="Higuchi S."/>
            <person name="Fujiwara T."/>
            <person name="Onuma R."/>
            <person name="Era A."/>
            <person name="Ohbayashi R."/>
            <person name="Uzuka A."/>
            <person name="Nozaki H."/>
            <person name="Yoshikawa H."/>
            <person name="Miyagishima S.Y."/>
        </authorList>
    </citation>
    <scope>NUCLEOTIDE SEQUENCE [LARGE SCALE GENOMIC DNA]</scope>
    <source>
        <strain evidence="1 2">NIES-2499</strain>
    </source>
</reference>
<sequence length="387" mass="42369">MHIACLSFHDCIRPDAHTGSRQPLCYQENQCPQDLTILEDPVNLAKWYMKYLRNANKRNQRAGVNQQVQNNLDPGAGPQQGPPLHPLGVEGAMPIEARPVPCHVDGQPHQAGDSVARNSVPRHLSQRLPMAVSTLSLQLLEASLEEAKEQFWAEWREIHVEAIQAMEVPEAVIKRLQDWVTEVWVPLSMEFMAGTSRTPPVTGNTHVPVLSTNSITALNSAALHHNYASLPAVNCDDLIQELNNEPDADLSSVPGPLFPLGSTPTGPGSPGWSIETHVPHGDKDPVDSQKVFKAPEGWTICAHHPLMVDGDVTSIHALMLEQQGYFAKELSDLQPGYTGGPVGAFKLVPPGANITVPSTVQVRPPRRRSPLEDQVMDEANLPLLTFK</sequence>
<keyword evidence="2" id="KW-1185">Reference proteome</keyword>
<evidence type="ECO:0000313" key="2">
    <source>
        <dbReference type="Proteomes" id="UP000232323"/>
    </source>
</evidence>
<name>A0A250XDJ2_9CHLO</name>
<protein>
    <submittedName>
        <fullName evidence="1">Uncharacterized protein</fullName>
    </submittedName>
</protein>
<dbReference type="EMBL" id="BEGY01000061">
    <property type="protein sequence ID" value="GAX81153.1"/>
    <property type="molecule type" value="Genomic_DNA"/>
</dbReference>
<comment type="caution">
    <text evidence="1">The sequence shown here is derived from an EMBL/GenBank/DDBJ whole genome shotgun (WGS) entry which is preliminary data.</text>
</comment>
<proteinExistence type="predicted"/>
<gene>
    <name evidence="1" type="ORF">CEUSTIGMA_g8586.t1</name>
</gene>
<dbReference type="Proteomes" id="UP000232323">
    <property type="component" value="Unassembled WGS sequence"/>
</dbReference>